<dbReference type="GO" id="GO:0005886">
    <property type="term" value="C:plasma membrane"/>
    <property type="evidence" value="ECO:0007669"/>
    <property type="project" value="UniProtKB-SubCell"/>
</dbReference>
<evidence type="ECO:0000313" key="7">
    <source>
        <dbReference type="EMBL" id="OIQ64118.1"/>
    </source>
</evidence>
<keyword evidence="3" id="KW-1003">Cell membrane</keyword>
<dbReference type="AlphaFoldDB" id="A0A1J5NZ71"/>
<evidence type="ECO:0000256" key="3">
    <source>
        <dbReference type="ARBA" id="ARBA00022475"/>
    </source>
</evidence>
<dbReference type="GO" id="GO:0015293">
    <property type="term" value="F:symporter activity"/>
    <property type="evidence" value="ECO:0007669"/>
    <property type="project" value="UniProtKB-KW"/>
</dbReference>
<dbReference type="PANTHER" id="PTHR43528">
    <property type="entry name" value="ALPHA-KETOGLUTARATE PERMEASE"/>
    <property type="match status" value="1"/>
</dbReference>
<evidence type="ECO:0000256" key="5">
    <source>
        <dbReference type="SAM" id="Phobius"/>
    </source>
</evidence>
<dbReference type="Gene3D" id="1.20.1250.20">
    <property type="entry name" value="MFS general substrate transporter like domains"/>
    <property type="match status" value="1"/>
</dbReference>
<dbReference type="InterPro" id="IPR036259">
    <property type="entry name" value="MFS_trans_sf"/>
</dbReference>
<reference evidence="7" key="1">
    <citation type="submission" date="2016-10" db="EMBL/GenBank/DDBJ databases">
        <title>Sequence of Gallionella enrichment culture.</title>
        <authorList>
            <person name="Poehlein A."/>
            <person name="Muehling M."/>
            <person name="Daniel R."/>
        </authorList>
    </citation>
    <scope>NUCLEOTIDE SEQUENCE</scope>
</reference>
<dbReference type="PANTHER" id="PTHR43528:SF5">
    <property type="entry name" value="PROLINE_BETAINE TRANSPORTER"/>
    <property type="match status" value="1"/>
</dbReference>
<feature type="transmembrane region" description="Helical" evidence="5">
    <location>
        <begin position="46"/>
        <end position="64"/>
    </location>
</feature>
<evidence type="ECO:0000256" key="1">
    <source>
        <dbReference type="ARBA" id="ARBA00004651"/>
    </source>
</evidence>
<keyword evidence="5" id="KW-1133">Transmembrane helix</keyword>
<sequence length="76" mass="8137">MKAELFPAEIRALGVALPYSLANALFGGGAEYVALRFKSRGAESGFFTYVTVVIAGSLLVYAFTPDTRATSRITED</sequence>
<dbReference type="PROSITE" id="PS50850">
    <property type="entry name" value="MFS"/>
    <property type="match status" value="1"/>
</dbReference>
<keyword evidence="5" id="KW-0812">Transmembrane</keyword>
<dbReference type="SUPFAM" id="SSF103473">
    <property type="entry name" value="MFS general substrate transporter"/>
    <property type="match status" value="1"/>
</dbReference>
<dbReference type="InterPro" id="IPR020846">
    <property type="entry name" value="MFS_dom"/>
</dbReference>
<feature type="domain" description="Major facilitator superfamily (MFS) profile" evidence="6">
    <location>
        <begin position="1"/>
        <end position="68"/>
    </location>
</feature>
<gene>
    <name evidence="7" type="primary">kgtP_3</name>
    <name evidence="7" type="ORF">GALL_543350</name>
</gene>
<keyword evidence="2" id="KW-0813">Transport</keyword>
<accession>A0A1J5NZ71</accession>
<feature type="transmembrane region" description="Helical" evidence="5">
    <location>
        <begin position="12"/>
        <end position="34"/>
    </location>
</feature>
<keyword evidence="5" id="KW-0472">Membrane</keyword>
<dbReference type="EMBL" id="MLJW01008399">
    <property type="protein sequence ID" value="OIQ64118.1"/>
    <property type="molecule type" value="Genomic_DNA"/>
</dbReference>
<dbReference type="InterPro" id="IPR051084">
    <property type="entry name" value="H+-coupled_symporters"/>
</dbReference>
<protein>
    <submittedName>
        <fullName evidence="7">Alpha-ketoglutarate permease</fullName>
    </submittedName>
</protein>
<evidence type="ECO:0000256" key="2">
    <source>
        <dbReference type="ARBA" id="ARBA00022448"/>
    </source>
</evidence>
<comment type="caution">
    <text evidence="7">The sequence shown here is derived from an EMBL/GenBank/DDBJ whole genome shotgun (WGS) entry which is preliminary data.</text>
</comment>
<evidence type="ECO:0000256" key="4">
    <source>
        <dbReference type="ARBA" id="ARBA00022847"/>
    </source>
</evidence>
<proteinExistence type="predicted"/>
<keyword evidence="4" id="KW-0769">Symport</keyword>
<organism evidence="7">
    <name type="scientific">mine drainage metagenome</name>
    <dbReference type="NCBI Taxonomy" id="410659"/>
    <lineage>
        <taxon>unclassified sequences</taxon>
        <taxon>metagenomes</taxon>
        <taxon>ecological metagenomes</taxon>
    </lineage>
</organism>
<comment type="subcellular location">
    <subcellularLocation>
        <location evidence="1">Cell membrane</location>
        <topology evidence="1">Multi-pass membrane protein</topology>
    </subcellularLocation>
</comment>
<name>A0A1J5NZ71_9ZZZZ</name>
<evidence type="ECO:0000259" key="6">
    <source>
        <dbReference type="PROSITE" id="PS50850"/>
    </source>
</evidence>